<keyword evidence="5" id="KW-1185">Reference proteome</keyword>
<evidence type="ECO:0000256" key="1">
    <source>
        <dbReference type="SAM" id="Coils"/>
    </source>
</evidence>
<protein>
    <submittedName>
        <fullName evidence="4">DUF4041 domain-containing protein</fullName>
    </submittedName>
</protein>
<dbReference type="InterPro" id="IPR018306">
    <property type="entry name" value="Phage_T5_Orf172_DNA-bd"/>
</dbReference>
<feature type="coiled-coil region" evidence="1">
    <location>
        <begin position="331"/>
        <end position="358"/>
    </location>
</feature>
<dbReference type="Pfam" id="PF13455">
    <property type="entry name" value="MUG113"/>
    <property type="match status" value="1"/>
</dbReference>
<keyword evidence="1" id="KW-0175">Coiled coil</keyword>
<keyword evidence="2" id="KW-0472">Membrane</keyword>
<proteinExistence type="predicted"/>
<comment type="caution">
    <text evidence="4">The sequence shown here is derived from an EMBL/GenBank/DDBJ whole genome shotgun (WGS) entry which is preliminary data.</text>
</comment>
<dbReference type="InterPro" id="IPR025280">
    <property type="entry name" value="SNIPE"/>
</dbReference>
<keyword evidence="2" id="KW-0812">Transmembrane</keyword>
<reference evidence="4 5" key="1">
    <citation type="submission" date="2022-06" db="EMBL/GenBank/DDBJ databases">
        <title>Pseudarthrobacter sp. strain RMG13 Genome sequencing and assembly.</title>
        <authorList>
            <person name="Kim I."/>
        </authorList>
    </citation>
    <scope>NUCLEOTIDE SEQUENCE [LARGE SCALE GENOMIC DNA]</scope>
    <source>
        <strain evidence="4 5">RMG13</strain>
    </source>
</reference>
<dbReference type="SMART" id="SM00974">
    <property type="entry name" value="T5orf172"/>
    <property type="match status" value="1"/>
</dbReference>
<gene>
    <name evidence="4" type="ORF">NFC73_18585</name>
</gene>
<dbReference type="Pfam" id="PF13250">
    <property type="entry name" value="SNIPE"/>
    <property type="match status" value="1"/>
</dbReference>
<dbReference type="Proteomes" id="UP001524318">
    <property type="component" value="Unassembled WGS sequence"/>
</dbReference>
<evidence type="ECO:0000313" key="5">
    <source>
        <dbReference type="Proteomes" id="UP001524318"/>
    </source>
</evidence>
<feature type="domain" description="Bacteriophage T5 Orf172 DNA-binding" evidence="3">
    <location>
        <begin position="419"/>
        <end position="502"/>
    </location>
</feature>
<keyword evidence="2" id="KW-1133">Transmembrane helix</keyword>
<feature type="coiled-coil region" evidence="1">
    <location>
        <begin position="382"/>
        <end position="409"/>
    </location>
</feature>
<accession>A0ABT1LTB8</accession>
<evidence type="ECO:0000259" key="3">
    <source>
        <dbReference type="SMART" id="SM00974"/>
    </source>
</evidence>
<sequence length="534" mass="58792">MESAEDHNHLCRALLLRFEHRYSTIGGIMSDVSSGPAPEPEKPRKAPDPFAKHIAWACVALLLTALLAAAFFPLSLIPAGGVLWILLDVLKQYKKAFGAPAEGFGISAENTYRTSLGAPPLPAAGLKQYADEVYKANAQMLADLQRLGALDTMAKERHDADLMASIASAQRELAAINAELAAVRGEVLDVRQVAERHNVGFYDYEHPAETSVKLADELDAVRARIKDKLREKTAVTTVSGFTFNGSTKEGAKFVRDLSALLLRAYNAEAENCVKTVKAGNLHTAAARLEKAREQIAKRGTMIGLQITNAFHSLREKELELAARHLEAVAIQKQMEAEARAEAREAAKAQREWEALKAKQQKEVDHYATVLVQLQAAGDLEGVQRIQEQLEEAEAKLADAEDNALNIRAGYVYVISNRGAFGEGVVKIGMTRRLNPMERVRELGDASVPFLFDVHALFFSKDAVGIETMLHQYFALHRVNLVNLRREYFYASPSDVKDALVEHHVELVEYQENAPAEEFAASKDMREAALVSAAV</sequence>
<dbReference type="RefSeq" id="WP_254752641.1">
    <property type="nucleotide sequence ID" value="NZ_JANCLV010000018.1"/>
</dbReference>
<feature type="transmembrane region" description="Helical" evidence="2">
    <location>
        <begin position="54"/>
        <end position="87"/>
    </location>
</feature>
<evidence type="ECO:0000313" key="4">
    <source>
        <dbReference type="EMBL" id="MCP9001718.1"/>
    </source>
</evidence>
<name>A0ABT1LTB8_9MICC</name>
<dbReference type="EMBL" id="JANCLV010000018">
    <property type="protein sequence ID" value="MCP9001718.1"/>
    <property type="molecule type" value="Genomic_DNA"/>
</dbReference>
<evidence type="ECO:0000256" key="2">
    <source>
        <dbReference type="SAM" id="Phobius"/>
    </source>
</evidence>
<organism evidence="4 5">
    <name type="scientific">Pseudarthrobacter humi</name>
    <dbReference type="NCBI Taxonomy" id="2952523"/>
    <lineage>
        <taxon>Bacteria</taxon>
        <taxon>Bacillati</taxon>
        <taxon>Actinomycetota</taxon>
        <taxon>Actinomycetes</taxon>
        <taxon>Micrococcales</taxon>
        <taxon>Micrococcaceae</taxon>
        <taxon>Pseudarthrobacter</taxon>
    </lineage>
</organism>